<dbReference type="EMBL" id="CAJVPQ010004219">
    <property type="protein sequence ID" value="CAG8647076.1"/>
    <property type="molecule type" value="Genomic_DNA"/>
</dbReference>
<keyword evidence="3" id="KW-1185">Reference proteome</keyword>
<evidence type="ECO:0000256" key="1">
    <source>
        <dbReference type="SAM" id="MobiDB-lite"/>
    </source>
</evidence>
<sequence>MREKGKVKLTVNNNVDFEDNHNRAFLSKNLNNASSGEELNNISSISNAESEIDEHYAHDNDYSLIMKCLTILKAENVRLQFLLDQGTFKMNNQQANNAKLNKRKPKILDESDDDTSSNDSKILEQNERSKRVRTIIDNREQTHRITRNGKRNMVNENEEPSLIVDKSFSDTISSNLTIQPQTSIGSRSSRGQ</sequence>
<accession>A0A9N9H077</accession>
<evidence type="ECO:0000313" key="3">
    <source>
        <dbReference type="Proteomes" id="UP000789570"/>
    </source>
</evidence>
<dbReference type="AlphaFoldDB" id="A0A9N9H077"/>
<gene>
    <name evidence="2" type="ORF">FCALED_LOCUS10867</name>
</gene>
<dbReference type="Proteomes" id="UP000789570">
    <property type="component" value="Unassembled WGS sequence"/>
</dbReference>
<proteinExistence type="predicted"/>
<evidence type="ECO:0000313" key="2">
    <source>
        <dbReference type="EMBL" id="CAG8647076.1"/>
    </source>
</evidence>
<organism evidence="2 3">
    <name type="scientific">Funneliformis caledonium</name>
    <dbReference type="NCBI Taxonomy" id="1117310"/>
    <lineage>
        <taxon>Eukaryota</taxon>
        <taxon>Fungi</taxon>
        <taxon>Fungi incertae sedis</taxon>
        <taxon>Mucoromycota</taxon>
        <taxon>Glomeromycotina</taxon>
        <taxon>Glomeromycetes</taxon>
        <taxon>Glomerales</taxon>
        <taxon>Glomeraceae</taxon>
        <taxon>Funneliformis</taxon>
    </lineage>
</organism>
<protein>
    <submittedName>
        <fullName evidence="2">11872_t:CDS:1</fullName>
    </submittedName>
</protein>
<name>A0A9N9H077_9GLOM</name>
<comment type="caution">
    <text evidence="2">The sequence shown here is derived from an EMBL/GenBank/DDBJ whole genome shotgun (WGS) entry which is preliminary data.</text>
</comment>
<feature type="compositionally biased region" description="Basic and acidic residues" evidence="1">
    <location>
        <begin position="121"/>
        <end position="130"/>
    </location>
</feature>
<reference evidence="2" key="1">
    <citation type="submission" date="2021-06" db="EMBL/GenBank/DDBJ databases">
        <authorList>
            <person name="Kallberg Y."/>
            <person name="Tangrot J."/>
            <person name="Rosling A."/>
        </authorList>
    </citation>
    <scope>NUCLEOTIDE SEQUENCE</scope>
    <source>
        <strain evidence="2">UK204</strain>
    </source>
</reference>
<feature type="non-terminal residue" evidence="2">
    <location>
        <position position="192"/>
    </location>
</feature>
<feature type="region of interest" description="Disordered" evidence="1">
    <location>
        <begin position="97"/>
        <end position="130"/>
    </location>
</feature>